<feature type="compositionally biased region" description="Basic and acidic residues" evidence="2">
    <location>
        <begin position="1571"/>
        <end position="1587"/>
    </location>
</feature>
<evidence type="ECO:0000313" key="4">
    <source>
        <dbReference type="Proteomes" id="UP001281761"/>
    </source>
</evidence>
<feature type="compositionally biased region" description="Polar residues" evidence="2">
    <location>
        <begin position="1"/>
        <end position="19"/>
    </location>
</feature>
<reference evidence="3 4" key="1">
    <citation type="journal article" date="2022" name="bioRxiv">
        <title>Genomics of Preaxostyla Flagellates Illuminates Evolutionary Transitions and the Path Towards Mitochondrial Loss.</title>
        <authorList>
            <person name="Novak L.V.F."/>
            <person name="Treitli S.C."/>
            <person name="Pyrih J."/>
            <person name="Halakuc P."/>
            <person name="Pipaliya S.V."/>
            <person name="Vacek V."/>
            <person name="Brzon O."/>
            <person name="Soukal P."/>
            <person name="Eme L."/>
            <person name="Dacks J.B."/>
            <person name="Karnkowska A."/>
            <person name="Elias M."/>
            <person name="Hampl V."/>
        </authorList>
    </citation>
    <scope>NUCLEOTIDE SEQUENCE [LARGE SCALE GENOMIC DNA]</scope>
    <source>
        <strain evidence="3">NAU3</strain>
        <tissue evidence="3">Gut</tissue>
    </source>
</reference>
<feature type="region of interest" description="Disordered" evidence="2">
    <location>
        <begin position="829"/>
        <end position="850"/>
    </location>
</feature>
<feature type="coiled-coil region" evidence="1">
    <location>
        <begin position="576"/>
        <end position="610"/>
    </location>
</feature>
<feature type="compositionally biased region" description="Basic residues" evidence="2">
    <location>
        <begin position="1222"/>
        <end position="1235"/>
    </location>
</feature>
<feature type="region of interest" description="Disordered" evidence="2">
    <location>
        <begin position="1601"/>
        <end position="1628"/>
    </location>
</feature>
<feature type="region of interest" description="Disordered" evidence="2">
    <location>
        <begin position="1207"/>
        <end position="1241"/>
    </location>
</feature>
<dbReference type="Proteomes" id="UP001281761">
    <property type="component" value="Unassembled WGS sequence"/>
</dbReference>
<feature type="compositionally biased region" description="Polar residues" evidence="2">
    <location>
        <begin position="1601"/>
        <end position="1612"/>
    </location>
</feature>
<feature type="region of interest" description="Disordered" evidence="2">
    <location>
        <begin position="1048"/>
        <end position="1078"/>
    </location>
</feature>
<dbReference type="EMBL" id="JARBJD010000036">
    <property type="protein sequence ID" value="KAK2958619.1"/>
    <property type="molecule type" value="Genomic_DNA"/>
</dbReference>
<accession>A0ABQ9Y4H8</accession>
<feature type="compositionally biased region" description="Low complexity" evidence="2">
    <location>
        <begin position="1411"/>
        <end position="1425"/>
    </location>
</feature>
<feature type="region of interest" description="Disordered" evidence="2">
    <location>
        <begin position="612"/>
        <end position="659"/>
    </location>
</feature>
<feature type="compositionally biased region" description="Low complexity" evidence="2">
    <location>
        <begin position="633"/>
        <end position="644"/>
    </location>
</feature>
<name>A0ABQ9Y4H8_9EUKA</name>
<evidence type="ECO:0000313" key="3">
    <source>
        <dbReference type="EMBL" id="KAK2958619.1"/>
    </source>
</evidence>
<feature type="compositionally biased region" description="Basic and acidic residues" evidence="2">
    <location>
        <begin position="1124"/>
        <end position="1136"/>
    </location>
</feature>
<feature type="region of interest" description="Disordered" evidence="2">
    <location>
        <begin position="1124"/>
        <end position="1166"/>
    </location>
</feature>
<sequence length="1685" mass="193823">MAKSLNSQPASQSSNTSTLLKAVPTQDSNARRRQTIISSATFGLMSNQDHTSTSRPGTQAPNLGNTVSLPGGFAVPTSLVRTIEASDPNRLESYATRIGRMEKLLTALVARNEKQTSLQRTQAVYQTKEKMTELELLFMDQGEIKEHRAAAIIQSAWKADVYRKNYCQAMASVRAFHQRDLQDFRATIQVWLTGRSHYYQSVREYKEKWLKVHVRQSIVEWHRITKESGQTKQRLLEKRRILSRRHLAFILRQHFEAWRDMSQGQFSRKCIRQRWKELNDSVHARLYAEALDRGETGGISQMAVREAALEEMEIIVVQEYQAKQQNLLFEEWRKRIEERKEKREMENRAIEWYTEWSVKGYFRVWKEQTEKCRKKGLMRFGKRKNMRVAVYRRNIQRLRLLFTSWRTYSHGRQQAKKRYQLKERNWMKTVWDALWTQVQAQHEMRENVLNVWMRRTISLPRFYFQQWQRYVYLRWAEKQTTNEIALFLRRRSDQFRKKTCFEEWVRVVKEEKMKRKKQFRELELFRNSMERSVVRLQDDTISDHDGLIDAHDQIVAEMSDALKIAQNAILTREQDLMEKDEEIVQLHLKLVVAEEEARKARKTIETIAQTAKKKKLETPVKAPPTLQPVDLPSSVRFRTTSRTSQRSRKPADDLESSTIYGSPSIASIVKNTSRHKMTPKTSRGKIMKVPTRTESLSFMKVDNEEIKEDHPSTSIERSSSTAIERSSAITGQDQFHKPIAQRATLENNELHQAVLEELQTKDDGIDCYSTLPTGAGTDILKNLAKMLNLEVEPEETEEGTKDTGTQTAFGSVQGWNEPVQMEDRNAQTSLASTPNYVSRTQSGGSSAETKRLQSLLTEKENEFRSLQETLEHTDSKAKELEANLNKAQSEKQGLLVQIDDLTEQNNRHSGELEALKDQLSTNKTNTEKEINSWKAMVNEKQAEYESMRNRWEKEKKDLDKKYSTTLVRVKSKDEEIAKLESTISELQKTLKRAELRISQMESAGKDESDQESMRARDVGAKTPDPPKELTLTDSFVLFHIRASDKAKREAAEKAKEKEKQKAIDLEMKKMKDAQRERELADTIREELKIESQKEKEQTIHQMQNVLDNLKEIYSKSKDELWEMERALKEKEQQEKEKEEEEQSSQQKPQSAQSKKKALQVEVPTPQDLPLFTKDAWESLRTSKHLSPIAPPPALTSPLVYTEIVPRTPKSVVPQPIPATPKTPHRSPKKKRKKKQTGLTSEIDNPFLGAIVQTINSDAPTTEILGNLFSTSVSLSMYANSVADERDEIDQVRKQEKEQHETSQEKATKKEEKLKALFREEKKKNIFFTEQMKRAYGAKDRSHSSLEVTRSSIDNQTSSLSSTMGDFRDVVQEDTLNSIEGEHRSNPVRKAGRRSPSPPFLQRKKTNEVADPIRSTSPPILTPITTVDITDPYTLPAFSTDFEKSKERRAKYRSSMDSSLSQTLDPLDPSHPSLFNPVGTVSSSVQIVRSEDPLASTTPVDRSRKSNPLVNSSDIRKRTPQLRLSTVGVSGEYPKMVSHPLPLTVKSYPRESPQPKEDLRLSTPDMTPQINRQERAKTSVPEKRRAPADDNAVITILQSLHKSPSDQQDLNTHTHIKPRTQPGSPRATSIIPPQVAIRNQYIGSRRAKRENNLKTPTSSFSTNPLLDDATSDWALPQSAILDAPLD</sequence>
<evidence type="ECO:0000256" key="1">
    <source>
        <dbReference type="SAM" id="Coils"/>
    </source>
</evidence>
<feature type="compositionally biased region" description="Low complexity" evidence="2">
    <location>
        <begin position="1143"/>
        <end position="1152"/>
    </location>
</feature>
<evidence type="ECO:0008006" key="5">
    <source>
        <dbReference type="Google" id="ProtNLM"/>
    </source>
</evidence>
<dbReference type="PROSITE" id="PS50096">
    <property type="entry name" value="IQ"/>
    <property type="match status" value="1"/>
</dbReference>
<dbReference type="PANTHER" id="PTHR23159">
    <property type="entry name" value="CENTROSOMAL PROTEIN 2"/>
    <property type="match status" value="1"/>
</dbReference>
<feature type="compositionally biased region" description="Polar residues" evidence="2">
    <location>
        <begin position="1652"/>
        <end position="1663"/>
    </location>
</feature>
<feature type="compositionally biased region" description="Polar residues" evidence="2">
    <location>
        <begin position="1454"/>
        <end position="1463"/>
    </location>
</feature>
<comment type="caution">
    <text evidence="3">The sequence shown here is derived from an EMBL/GenBank/DDBJ whole genome shotgun (WGS) entry which is preliminary data.</text>
</comment>
<feature type="region of interest" description="Disordered" evidence="2">
    <location>
        <begin position="1337"/>
        <end position="1589"/>
    </location>
</feature>
<feature type="region of interest" description="Disordered" evidence="2">
    <location>
        <begin position="1285"/>
        <end position="1312"/>
    </location>
</feature>
<feature type="region of interest" description="Disordered" evidence="2">
    <location>
        <begin position="1641"/>
        <end position="1670"/>
    </location>
</feature>
<proteinExistence type="predicted"/>
<gene>
    <name evidence="3" type="ORF">BLNAU_6388</name>
</gene>
<feature type="compositionally biased region" description="Polar residues" evidence="2">
    <location>
        <begin position="1344"/>
        <end position="1363"/>
    </location>
</feature>
<feature type="region of interest" description="Disordered" evidence="2">
    <location>
        <begin position="1000"/>
        <end position="1029"/>
    </location>
</feature>
<organism evidence="3 4">
    <name type="scientific">Blattamonas nauphoetae</name>
    <dbReference type="NCBI Taxonomy" id="2049346"/>
    <lineage>
        <taxon>Eukaryota</taxon>
        <taxon>Metamonada</taxon>
        <taxon>Preaxostyla</taxon>
        <taxon>Oxymonadida</taxon>
        <taxon>Blattamonas</taxon>
    </lineage>
</organism>
<feature type="region of interest" description="Disordered" evidence="2">
    <location>
        <begin position="1"/>
        <end position="31"/>
    </location>
</feature>
<keyword evidence="1" id="KW-0175">Coiled coil</keyword>
<evidence type="ECO:0000256" key="2">
    <source>
        <dbReference type="SAM" id="MobiDB-lite"/>
    </source>
</evidence>
<dbReference type="PANTHER" id="PTHR23159:SF31">
    <property type="entry name" value="CENTROSOME-ASSOCIATED PROTEIN CEP250 ISOFORM X1"/>
    <property type="match status" value="1"/>
</dbReference>
<feature type="compositionally biased region" description="Basic and acidic residues" evidence="2">
    <location>
        <begin position="1288"/>
        <end position="1312"/>
    </location>
</feature>
<feature type="compositionally biased region" description="Polar residues" evidence="2">
    <location>
        <begin position="1494"/>
        <end position="1512"/>
    </location>
</feature>
<feature type="compositionally biased region" description="Basic and acidic residues" evidence="2">
    <location>
        <begin position="1003"/>
        <end position="1027"/>
    </location>
</feature>
<keyword evidence="4" id="KW-1185">Reference proteome</keyword>
<protein>
    <recommendedName>
        <fullName evidence="5">Sfi1 spindle body domain-containing protein</fullName>
    </recommendedName>
</protein>
<feature type="region of interest" description="Disordered" evidence="2">
    <location>
        <begin position="43"/>
        <end position="68"/>
    </location>
</feature>